<dbReference type="InterPro" id="IPR007111">
    <property type="entry name" value="NACHT_NTPase"/>
</dbReference>
<sequence>MGIFRKRLSRSLTGLASIFSGKHAREGQGGEVGEQVESRRMTDTASIRSFASHHSAPAMFNELHNASIYGGTFIQNNAVKTDRSGFKLLLKYVAASAFHNSAQRIEPSRCHPDTRVAILQQISAWIDQSYSSSAERLLWLNGAAGAGKSAILQTIAERYSFLASLAIASFFFFRADPTRNTISSLIATLVYQLIQSIPETSNDIFLTLEQHPLIFEQSLEVQLCNLIVLPLMRLPAPNRRLFVILIDGLDECNDRVHQASLIKVLGNILSDPTIPILCLISSRLEPQIEMAFEQCPLPDMVQSISLDDIQASDDIRRYLTAKFAEIKSTHPRRSFLAPNWPSPTAVDEIVEKSSGQFIYAAVVIGYISSPHTHPAVQLDIVMGIRPNPASSDSPFAQLDALYCHIFSQVKDIAIVLDILALSLLTHSTDKKGGEIGLRLQRLDALFQFAPGELEVYMGGLTALVRCDRRKRDEAAMKFLHASLIDFLLDERRSREYYINLDVFRTKLLCRFLTMPVAPVYLAPSSSLSLSTVGDSETLSIYVSSRIFAIRTLLRSSKDSEELRSALMQFEFTCYTEDIFRTVHECCIKILMLLRNKNFYDGDQIYPHILCVFSSEFAKYWPSDEENLKRLERQWDAPDLLERVRGIQALDDRNTTRKLNGPHL</sequence>
<feature type="domain" description="NACHT" evidence="2">
    <location>
        <begin position="136"/>
        <end position="275"/>
    </location>
</feature>
<evidence type="ECO:0000313" key="4">
    <source>
        <dbReference type="Proteomes" id="UP000807469"/>
    </source>
</evidence>
<dbReference type="AlphaFoldDB" id="A0A9P5YTF4"/>
<reference evidence="3" key="1">
    <citation type="submission" date="2020-11" db="EMBL/GenBank/DDBJ databases">
        <authorList>
            <consortium name="DOE Joint Genome Institute"/>
            <person name="Ahrendt S."/>
            <person name="Riley R."/>
            <person name="Andreopoulos W."/>
            <person name="Labutti K."/>
            <person name="Pangilinan J."/>
            <person name="Ruiz-Duenas F.J."/>
            <person name="Barrasa J.M."/>
            <person name="Sanchez-Garcia M."/>
            <person name="Camarero S."/>
            <person name="Miyauchi S."/>
            <person name="Serrano A."/>
            <person name="Linde D."/>
            <person name="Babiker R."/>
            <person name="Drula E."/>
            <person name="Ayuso-Fernandez I."/>
            <person name="Pacheco R."/>
            <person name="Padilla G."/>
            <person name="Ferreira P."/>
            <person name="Barriuso J."/>
            <person name="Kellner H."/>
            <person name="Castanera R."/>
            <person name="Alfaro M."/>
            <person name="Ramirez L."/>
            <person name="Pisabarro A.G."/>
            <person name="Kuo A."/>
            <person name="Tritt A."/>
            <person name="Lipzen A."/>
            <person name="He G."/>
            <person name="Yan M."/>
            <person name="Ng V."/>
            <person name="Cullen D."/>
            <person name="Martin F."/>
            <person name="Rosso M.-N."/>
            <person name="Henrissat B."/>
            <person name="Hibbett D."/>
            <person name="Martinez A.T."/>
            <person name="Grigoriev I.V."/>
        </authorList>
    </citation>
    <scope>NUCLEOTIDE SEQUENCE</scope>
    <source>
        <strain evidence="3">CIRM-BRFM 674</strain>
    </source>
</reference>
<dbReference type="InterPro" id="IPR056884">
    <property type="entry name" value="NPHP3-like_N"/>
</dbReference>
<dbReference type="OrthoDB" id="5106486at2759"/>
<protein>
    <recommendedName>
        <fullName evidence="2">NACHT domain-containing protein</fullName>
    </recommendedName>
</protein>
<evidence type="ECO:0000256" key="1">
    <source>
        <dbReference type="ARBA" id="ARBA00022737"/>
    </source>
</evidence>
<proteinExistence type="predicted"/>
<evidence type="ECO:0000313" key="3">
    <source>
        <dbReference type="EMBL" id="KAF9474793.1"/>
    </source>
</evidence>
<keyword evidence="1" id="KW-0677">Repeat</keyword>
<accession>A0A9P5YTF4</accession>
<comment type="caution">
    <text evidence="3">The sequence shown here is derived from an EMBL/GenBank/DDBJ whole genome shotgun (WGS) entry which is preliminary data.</text>
</comment>
<dbReference type="Gene3D" id="3.40.50.300">
    <property type="entry name" value="P-loop containing nucleotide triphosphate hydrolases"/>
    <property type="match status" value="1"/>
</dbReference>
<dbReference type="PROSITE" id="PS50837">
    <property type="entry name" value="NACHT"/>
    <property type="match status" value="1"/>
</dbReference>
<dbReference type="EMBL" id="MU155362">
    <property type="protein sequence ID" value="KAF9474793.1"/>
    <property type="molecule type" value="Genomic_DNA"/>
</dbReference>
<dbReference type="SUPFAM" id="SSF52540">
    <property type="entry name" value="P-loop containing nucleoside triphosphate hydrolases"/>
    <property type="match status" value="1"/>
</dbReference>
<keyword evidence="4" id="KW-1185">Reference proteome</keyword>
<organism evidence="3 4">
    <name type="scientific">Pholiota conissans</name>
    <dbReference type="NCBI Taxonomy" id="109636"/>
    <lineage>
        <taxon>Eukaryota</taxon>
        <taxon>Fungi</taxon>
        <taxon>Dikarya</taxon>
        <taxon>Basidiomycota</taxon>
        <taxon>Agaricomycotina</taxon>
        <taxon>Agaricomycetes</taxon>
        <taxon>Agaricomycetidae</taxon>
        <taxon>Agaricales</taxon>
        <taxon>Agaricineae</taxon>
        <taxon>Strophariaceae</taxon>
        <taxon>Pholiota</taxon>
    </lineage>
</organism>
<dbReference type="Pfam" id="PF24883">
    <property type="entry name" value="NPHP3_N"/>
    <property type="match status" value="1"/>
</dbReference>
<dbReference type="PANTHER" id="PTHR10039">
    <property type="entry name" value="AMELOGENIN"/>
    <property type="match status" value="1"/>
</dbReference>
<dbReference type="Proteomes" id="UP000807469">
    <property type="component" value="Unassembled WGS sequence"/>
</dbReference>
<evidence type="ECO:0000259" key="2">
    <source>
        <dbReference type="PROSITE" id="PS50837"/>
    </source>
</evidence>
<name>A0A9P5YTF4_9AGAR</name>
<gene>
    <name evidence="3" type="ORF">BDN70DRAFT_898700</name>
</gene>
<dbReference type="InterPro" id="IPR027417">
    <property type="entry name" value="P-loop_NTPase"/>
</dbReference>